<evidence type="ECO:0000313" key="1">
    <source>
        <dbReference type="EMBL" id="MCA9758931.1"/>
    </source>
</evidence>
<name>A0A956SG30_UNCEI</name>
<dbReference type="InterPro" id="IPR029052">
    <property type="entry name" value="Metallo-depent_PP-like"/>
</dbReference>
<proteinExistence type="predicted"/>
<comment type="caution">
    <text evidence="1">The sequence shown here is derived from an EMBL/GenBank/DDBJ whole genome shotgun (WGS) entry which is preliminary data.</text>
</comment>
<dbReference type="Proteomes" id="UP000739538">
    <property type="component" value="Unassembled WGS sequence"/>
</dbReference>
<dbReference type="Gene3D" id="3.60.21.10">
    <property type="match status" value="1"/>
</dbReference>
<accession>A0A956SG30</accession>
<dbReference type="EMBL" id="JAGQHS010000232">
    <property type="protein sequence ID" value="MCA9758931.1"/>
    <property type="molecule type" value="Genomic_DNA"/>
</dbReference>
<protein>
    <submittedName>
        <fullName evidence="1">Metallophosphoesterase</fullName>
    </submittedName>
</protein>
<gene>
    <name evidence="1" type="ORF">KDA27_24260</name>
</gene>
<organism evidence="1 2">
    <name type="scientific">Eiseniibacteriota bacterium</name>
    <dbReference type="NCBI Taxonomy" id="2212470"/>
    <lineage>
        <taxon>Bacteria</taxon>
        <taxon>Candidatus Eiseniibacteriota</taxon>
    </lineage>
</organism>
<reference evidence="1" key="2">
    <citation type="journal article" date="2021" name="Microbiome">
        <title>Successional dynamics and alternative stable states in a saline activated sludge microbial community over 9 years.</title>
        <authorList>
            <person name="Wang Y."/>
            <person name="Ye J."/>
            <person name="Ju F."/>
            <person name="Liu L."/>
            <person name="Boyd J.A."/>
            <person name="Deng Y."/>
            <person name="Parks D.H."/>
            <person name="Jiang X."/>
            <person name="Yin X."/>
            <person name="Woodcroft B.J."/>
            <person name="Tyson G.W."/>
            <person name="Hugenholtz P."/>
            <person name="Polz M.F."/>
            <person name="Zhang T."/>
        </authorList>
    </citation>
    <scope>NUCLEOTIDE SEQUENCE</scope>
    <source>
        <strain evidence="1">HKST-UBA02</strain>
    </source>
</reference>
<dbReference type="AlphaFoldDB" id="A0A956SG30"/>
<dbReference type="SUPFAM" id="SSF56300">
    <property type="entry name" value="Metallo-dependent phosphatases"/>
    <property type="match status" value="1"/>
</dbReference>
<feature type="non-terminal residue" evidence="1">
    <location>
        <position position="1"/>
    </location>
</feature>
<sequence length="270" mass="30443">SIPLFREIYEQYVLPNRDDYEFPSDEDVRAELFPDAAWFENFAAAAGDLVSPAKMEREVRRIREKIVELGEAADQAGLSLGMVHAATVAAKRLFLEPDGEFAWFFQEMQLARQAGSFLFVHAGVDDKVARWIRDEGVAGVNARFRDLMEHDLFELYHGAIGNVFRTKYRETDLPFGPDGIEDMHRAGIYAIVHGHRNLCRGQRVSVYNGMLNFECDASIDRNTRVIEGLNGPGAAAVTFRPEGRISATSTDYGRIKVFEASRNLGWTTFL</sequence>
<reference evidence="1" key="1">
    <citation type="submission" date="2020-04" db="EMBL/GenBank/DDBJ databases">
        <authorList>
            <person name="Zhang T."/>
        </authorList>
    </citation>
    <scope>NUCLEOTIDE SEQUENCE</scope>
    <source>
        <strain evidence="1">HKST-UBA02</strain>
    </source>
</reference>
<evidence type="ECO:0000313" key="2">
    <source>
        <dbReference type="Proteomes" id="UP000739538"/>
    </source>
</evidence>